<feature type="domain" description="Thioredoxin" evidence="3">
    <location>
        <begin position="42"/>
        <end position="181"/>
    </location>
</feature>
<proteinExistence type="predicted"/>
<dbReference type="Gene3D" id="3.40.30.10">
    <property type="entry name" value="Glutaredoxin"/>
    <property type="match status" value="1"/>
</dbReference>
<dbReference type="EMBL" id="JAGGJA010000016">
    <property type="protein sequence ID" value="MCW9708688.1"/>
    <property type="molecule type" value="Genomic_DNA"/>
</dbReference>
<protein>
    <submittedName>
        <fullName evidence="4">TlpA family protein disulfide reductase</fullName>
    </submittedName>
</protein>
<keyword evidence="5" id="KW-1185">Reference proteome</keyword>
<dbReference type="PANTHER" id="PTHR42852">
    <property type="entry name" value="THIOL:DISULFIDE INTERCHANGE PROTEIN DSBE"/>
    <property type="match status" value="1"/>
</dbReference>
<dbReference type="Proteomes" id="UP001207918">
    <property type="component" value="Unassembled WGS sequence"/>
</dbReference>
<keyword evidence="1" id="KW-0676">Redox-active center</keyword>
<feature type="signal peptide" evidence="2">
    <location>
        <begin position="1"/>
        <end position="21"/>
    </location>
</feature>
<dbReference type="SUPFAM" id="SSF52833">
    <property type="entry name" value="Thioredoxin-like"/>
    <property type="match status" value="1"/>
</dbReference>
<dbReference type="PROSITE" id="PS51352">
    <property type="entry name" value="THIOREDOXIN_2"/>
    <property type="match status" value="1"/>
</dbReference>
<comment type="caution">
    <text evidence="4">The sequence shown here is derived from an EMBL/GenBank/DDBJ whole genome shotgun (WGS) entry which is preliminary data.</text>
</comment>
<keyword evidence="2" id="KW-0732">Signal</keyword>
<sequence length="182" mass="20397">MNISIPYGTFAIAMVSLLLIACSPSESKQTNTTALSVPADTTKEYMDAPDFTLNTMSGDPFTLSDHEGKVVVINIWATWCAPCRKEIPDFMKMQREMRDQGVLFLGVSIDEEGWDAVRPYAQKMDINYPVVVDDGSVFDGYGPFRLIPTSYIINKRGQVEYVAPGMMTERKLKPILEKLANR</sequence>
<evidence type="ECO:0000256" key="2">
    <source>
        <dbReference type="SAM" id="SignalP"/>
    </source>
</evidence>
<dbReference type="InterPro" id="IPR013766">
    <property type="entry name" value="Thioredoxin_domain"/>
</dbReference>
<dbReference type="InterPro" id="IPR000866">
    <property type="entry name" value="AhpC/TSA"/>
</dbReference>
<accession>A0ABT3PS49</accession>
<evidence type="ECO:0000313" key="5">
    <source>
        <dbReference type="Proteomes" id="UP001207918"/>
    </source>
</evidence>
<reference evidence="4 5" key="1">
    <citation type="submission" date="2021-03" db="EMBL/GenBank/DDBJ databases">
        <title>Aliifodinibius sp. nov., a new bacterium isolated from saline soil.</title>
        <authorList>
            <person name="Galisteo C."/>
            <person name="De La Haba R."/>
            <person name="Sanchez-Porro C."/>
            <person name="Ventosa A."/>
        </authorList>
    </citation>
    <scope>NUCLEOTIDE SEQUENCE [LARGE SCALE GENOMIC DNA]</scope>
    <source>
        <strain evidence="4 5">1BSP15-2V2</strain>
    </source>
</reference>
<dbReference type="InterPro" id="IPR017937">
    <property type="entry name" value="Thioredoxin_CS"/>
</dbReference>
<organism evidence="4 5">
    <name type="scientific">Fodinibius salsisoli</name>
    <dbReference type="NCBI Taxonomy" id="2820877"/>
    <lineage>
        <taxon>Bacteria</taxon>
        <taxon>Pseudomonadati</taxon>
        <taxon>Balneolota</taxon>
        <taxon>Balneolia</taxon>
        <taxon>Balneolales</taxon>
        <taxon>Balneolaceae</taxon>
        <taxon>Fodinibius</taxon>
    </lineage>
</organism>
<gene>
    <name evidence="4" type="ORF">J6I44_17635</name>
</gene>
<name>A0ABT3PS49_9BACT</name>
<dbReference type="PANTHER" id="PTHR42852:SF17">
    <property type="entry name" value="THIOREDOXIN-LIKE PROTEIN HI_1115"/>
    <property type="match status" value="1"/>
</dbReference>
<dbReference type="Pfam" id="PF00578">
    <property type="entry name" value="AhpC-TSA"/>
    <property type="match status" value="1"/>
</dbReference>
<dbReference type="CDD" id="cd02966">
    <property type="entry name" value="TlpA_like_family"/>
    <property type="match status" value="1"/>
</dbReference>
<dbReference type="RefSeq" id="WP_265767492.1">
    <property type="nucleotide sequence ID" value="NZ_JAGGJA010000016.1"/>
</dbReference>
<dbReference type="PROSITE" id="PS00194">
    <property type="entry name" value="THIOREDOXIN_1"/>
    <property type="match status" value="1"/>
</dbReference>
<evidence type="ECO:0000256" key="1">
    <source>
        <dbReference type="ARBA" id="ARBA00023284"/>
    </source>
</evidence>
<evidence type="ECO:0000259" key="3">
    <source>
        <dbReference type="PROSITE" id="PS51352"/>
    </source>
</evidence>
<evidence type="ECO:0000313" key="4">
    <source>
        <dbReference type="EMBL" id="MCW9708688.1"/>
    </source>
</evidence>
<dbReference type="InterPro" id="IPR050553">
    <property type="entry name" value="Thioredoxin_ResA/DsbE_sf"/>
</dbReference>
<feature type="chain" id="PRO_5045957286" evidence="2">
    <location>
        <begin position="22"/>
        <end position="182"/>
    </location>
</feature>
<dbReference type="InterPro" id="IPR036249">
    <property type="entry name" value="Thioredoxin-like_sf"/>
</dbReference>